<dbReference type="SMART" id="SM00216">
    <property type="entry name" value="VWD"/>
    <property type="match status" value="1"/>
</dbReference>
<dbReference type="Pfam" id="PF00094">
    <property type="entry name" value="VWD"/>
    <property type="match status" value="1"/>
</dbReference>
<dbReference type="SMART" id="SM01169">
    <property type="entry name" value="DUF1943"/>
    <property type="match status" value="1"/>
</dbReference>
<organism evidence="5">
    <name type="scientific">Lygus hesperus</name>
    <name type="common">Western plant bug</name>
    <dbReference type="NCBI Taxonomy" id="30085"/>
    <lineage>
        <taxon>Eukaryota</taxon>
        <taxon>Metazoa</taxon>
        <taxon>Ecdysozoa</taxon>
        <taxon>Arthropoda</taxon>
        <taxon>Hexapoda</taxon>
        <taxon>Insecta</taxon>
        <taxon>Pterygota</taxon>
        <taxon>Neoptera</taxon>
        <taxon>Paraneoptera</taxon>
        <taxon>Hemiptera</taxon>
        <taxon>Heteroptera</taxon>
        <taxon>Panheteroptera</taxon>
        <taxon>Cimicomorpha</taxon>
        <taxon>Miridae</taxon>
        <taxon>Mirini</taxon>
        <taxon>Lygus</taxon>
    </lineage>
</organism>
<gene>
    <name evidence="5" type="primary">APLP_12</name>
    <name evidence="5" type="ORF">g.90519</name>
</gene>
<sequence length="2641" mass="289301">EKIASRYDKVMRPKRSAATWSELNSIAEKVKLGINTDTDVNVDLTLKRLGSEIGWLKLHSADGKTNPDKVINEIFGKLDETISGAKDFDKDFRKHMTFMNHDITYPTGLGLALRLKARGTAAVRVKFDGKIDLPAIVKNPKDTDFRLQLIPSAAVDVRGEVAVDGIAVETGVRVSLNMHTSTGTDLIVRLLEGHGVDVKVGLPVNKQEIISVKTDINTIIKEDGKPETLKPVSFDVKRESYDGCFDQVAEIIGLTFCGKVSVPWEGSRSITPAYGPSELSLSVEKADETLNQYHFRIYQLIKEGKANFEVLYDTPGSKEDRKIAVTLDAAMKPKKYVKLNIYSPWTQAVLDGSVVENDNEISAVAKLDHDGAEYLLKAGAKKTKNGKQLKLEPIFEYKAPETKQLLIGRRTGPKGQQQAFSATGVILVDIEDQPYSRKWTIQGLSINTPKGNLVLDGKGSLSEHGIDGENKLTFGEDSVQINGHALNDGKTASLKLAVSPSQYKDVSFEVLLSQTKEGDIGNKLNYENKLVITHGPDPNTKESKISLINKFNRDAKASSLSLSSQATYPLFQVDGSVSLDIKPKSVSANVKAQADKYNGGLRVKAEIDSKKPGDYNIEIGADAMSNSVSLSATRKVIKPTQSKFTNVLEIKPGGKYELGATVTHNIGNDIDVQIDAEAKLPQEPKVLNIKTGLKSTKSEFKGNLKASAGGKVYVDADAHSKKSEKPSGGYKLKLLGYVDSNGDFSYDGSNLKAKAKLDLLKSDRKANGKADLVVKDQKVSGLIDLCWDTKNPSKSLKIQTDSARLSGDTQGITSKNTITFDSAKTILNGKYLINGKEIKSGKVPHKGSDSGEIEIVLPSGYKVVGKGSDSWDLEGGQAESVYGLTLQEPGKGPRDMSLKIVGKNFDADPIKFDTQVTLSYVNPDKKDAILHASAKKVPKDGGKKWTVKGEIGSSGSLIDKPLTVKLDSDVSDKLLDGEWIEDKTIPPVNYKFSLTLGSDLSLESNGKAAGTTVAGDLSAKLPEGSTVKSLKYSTTNIIDIIPGKDKHNKLKTSQSLQWNEDKFIKAELEGICEDNGLRYSAEWETNALAKRKLTGAAHLNSKEGLKADASANLAWEGKTADLNAKFDSNKDGSLVGAHATAITPDHGKSDLAFKNKIIKEGKGWETDLSLASGDKKIAATSKIELDKEHPLVDINVDHPNGQSKLYFKNDKKGEKHWITEMKAKWSNNGGVISVRNEADLGSIDNLSIKSNLELPEHKKVDVDVNVKDGKKVSFSVKKDDKPYVSGNANYERKIEGKTKTVSGKGEVDIEGKSYPLSYLATYEELVEGDKFVFNIDAGSRKASVNILRTPDEFLWERTYCKEAGKCSKAFIKSKISKISVEEFEQSSSAQIDFSIINPKYHDVSYKSTYKRNGLIQDQNIELQWSAAEKIKYNAYVHEKQAGVILALPKRTVGAELQYSGAKKGNMKVEADLWLNKEKNDKLCFIATMDVTKSNDNNIISGETKLSHPALKKDLLIKGKASINDKLGKLEGDVVIDIFRKPNQKIIMAFKSGRNFEGKSYTLHRSGSIKSEGCNLDIGYESRAVVKTDEMVATWSESVSYKDSTGAKREASASFEGSPKKIVAKVKAPEGILGEVDINVDSKQKEVNYQINAGIAGLKYKETLKYNLDNNHLVNTMILDGKTIEVEAGAKVGKTGILKLTIDGKAAAEVNVQLDEANFLKSKYDYDIETLKSVWHCVASASTNALRALDKKLIEVIDKQRTEAIKIIECLGDSVPDFTAAGEHIRGQLKQIREELISDDSLNELTKTLKQSLGKVAGQVADVLEELVKFAQTIASLVQEAIKKGGAIAKEVSPKIQESIKKITNMIVEVAEEVVQLSIKISDAVLDIIKKHEADIKEYVKAVTDFIHEFGKQFSKLAFAIQEELKKFIGAVTEQLKELPIVEMVKEKINEIKQLDIPDEAWKVYEELIEGLKTILPTPECEEFLNAVNNYIKKLLKKEDFNAEEATKELSAKGEAALRSLAKKFSELVPKQTGWKPSKLWSVPLTRWIRLPTGGLRVSVINWILSRDVPTVYEVLSAFSPSLLHPLDNIPPFKGIGAVIGGSQIITFDGRHLDTAGSCSYVLAQDYLDGNFSISAKWSGTWYLDSITISNAKESISIVRNGKPLVNGKASDYPVRSGELSAWYTPNGIVSKSTAGAKIICDHLLAACQVEVSGFYFNRLRGLLGNLNYEQYDDLLKPDGEVAADPNALATAWKTSPACAASAAPHPESRQQECTELFGKNPEILIGKPWANTDPWRSVCDHSVNSAPADMKKQVACEVAKSYVYFARSKGAFFLRLPSDCVKCKIGNKDIEEWSSDEIEVGKAADIVLVVESTQDNKETFENLVNPLLTALKPELDKKGCSDVQVSVVTFSPSSQWPEWHTSNGKLIYDGKDINIQWTERPIDKNVTSEDRMNLAIAVAHRNTGTTSLAAAYGDVAMNFDFRPHAAKAVIGVHGKPCYSPINFWVPVQTVLATLMTELKGASYNLITPVEDLELEGVTADNIIAFNDDSATTLDGKSHDGETEYERDYCVDSADLTGTVIPSNNWKKAQAAGKGGDFIRLTAERLAKTIIRESKGDVDCHCSLVNGLHPKVRCYDLSVEDD</sequence>
<dbReference type="EMBL" id="GDHC01015022">
    <property type="protein sequence ID" value="JAQ03607.1"/>
    <property type="molecule type" value="Transcribed_RNA"/>
</dbReference>
<reference evidence="5" key="1">
    <citation type="journal article" date="2016" name="Gigascience">
        <title>De novo construction of an expanded transcriptome assembly for the western tarnished plant bug, Lygus hesperus.</title>
        <authorList>
            <person name="Tassone E.E."/>
            <person name="Geib S.M."/>
            <person name="Hall B."/>
            <person name="Fabrick J.A."/>
            <person name="Brent C.S."/>
            <person name="Hull J.J."/>
        </authorList>
    </citation>
    <scope>NUCLEOTIDE SEQUENCE</scope>
</reference>
<evidence type="ECO:0000259" key="4">
    <source>
        <dbReference type="PROSITE" id="PS51233"/>
    </source>
</evidence>
<proteinExistence type="predicted"/>
<dbReference type="Gene3D" id="2.20.80.10">
    <property type="entry name" value="Lipovitellin-phosvitin complex, chain A, domain 4"/>
    <property type="match status" value="1"/>
</dbReference>
<feature type="domain" description="VWFD" evidence="4">
    <location>
        <begin position="2094"/>
        <end position="2259"/>
    </location>
</feature>
<dbReference type="Pfam" id="PF09172">
    <property type="entry name" value="Vit_open_b-sht"/>
    <property type="match status" value="1"/>
</dbReference>
<dbReference type="PROSITE" id="PS51233">
    <property type="entry name" value="VWFD"/>
    <property type="match status" value="1"/>
</dbReference>
<dbReference type="InterPro" id="IPR009454">
    <property type="entry name" value="Lipid_transpt_open_b-sht"/>
</dbReference>
<dbReference type="GO" id="GO:0005319">
    <property type="term" value="F:lipid transporter activity"/>
    <property type="evidence" value="ECO:0007669"/>
    <property type="project" value="InterPro"/>
</dbReference>
<comment type="subcellular location">
    <subcellularLocation>
        <location evidence="1">Secreted</location>
    </subcellularLocation>
</comment>
<accession>A0A146L921</accession>
<dbReference type="PANTHER" id="PTHR37860:SF1">
    <property type="match status" value="1"/>
</dbReference>
<dbReference type="GO" id="GO:0005576">
    <property type="term" value="C:extracellular region"/>
    <property type="evidence" value="ECO:0007669"/>
    <property type="project" value="UniProtKB-SubCell"/>
</dbReference>
<dbReference type="InterPro" id="IPR016024">
    <property type="entry name" value="ARM-type_fold"/>
</dbReference>
<dbReference type="SUPFAM" id="SSF48371">
    <property type="entry name" value="ARM repeat"/>
    <property type="match status" value="1"/>
</dbReference>
<evidence type="ECO:0000256" key="1">
    <source>
        <dbReference type="ARBA" id="ARBA00004613"/>
    </source>
</evidence>
<dbReference type="InterPro" id="IPR001846">
    <property type="entry name" value="VWF_type-D"/>
</dbReference>
<evidence type="ECO:0000313" key="5">
    <source>
        <dbReference type="EMBL" id="JAQ03607.1"/>
    </source>
</evidence>
<keyword evidence="3" id="KW-0325">Glycoprotein</keyword>
<dbReference type="SUPFAM" id="SSF56968">
    <property type="entry name" value="Lipovitellin-phosvitin complex, beta-sheet shell regions"/>
    <property type="match status" value="1"/>
</dbReference>
<evidence type="ECO:0000256" key="3">
    <source>
        <dbReference type="ARBA" id="ARBA00023180"/>
    </source>
</evidence>
<dbReference type="InterPro" id="IPR015819">
    <property type="entry name" value="Lipid_transp_b-sht_shell"/>
</dbReference>
<name>A0A146L921_LYGHE</name>
<dbReference type="InterPro" id="IPR015255">
    <property type="entry name" value="Vitellinogen_open_b-sht"/>
</dbReference>
<dbReference type="PANTHER" id="PTHR37860">
    <property type="entry name" value="AGAP008810-PA"/>
    <property type="match status" value="1"/>
</dbReference>
<protein>
    <submittedName>
        <fullName evidence="5">Apolipophorin</fullName>
    </submittedName>
</protein>
<dbReference type="Pfam" id="PF06448">
    <property type="entry name" value="DUF1081"/>
    <property type="match status" value="1"/>
</dbReference>
<evidence type="ECO:0000256" key="2">
    <source>
        <dbReference type="ARBA" id="ARBA00022525"/>
    </source>
</evidence>
<feature type="non-terminal residue" evidence="5">
    <location>
        <position position="1"/>
    </location>
</feature>
<keyword evidence="2" id="KW-0964">Secreted</keyword>